<name>A0ACC6P0R8_9BURK</name>
<evidence type="ECO:0000313" key="1">
    <source>
        <dbReference type="EMBL" id="MEJ7137771.1"/>
    </source>
</evidence>
<keyword evidence="2" id="KW-1185">Reference proteome</keyword>
<accession>A0ACC6P0R8</accession>
<sequence length="323" mass="34916">MSAQDTISPQTPSPAAPDRHAAVVFEQVHKTYPGGFQALQGVDFQIMPGEFFGLLGPNGAGKTTLISLLAGLSQATSGRVTVMGHDVRADFATARKLLGVVPQELVFDPFFSVRESLVQQSGYFGVRGNGAWIDEVLEGLGLADKARANMRQLSGGMKRRVLVAQALVHKPPVIVLDEPTAGVDVELRQTLWQFISRLNRQQGCAVLLTTHYLEEAEALCQRIAMLKKGRVVALDSTSRLLSKASQNLLVFKTDDTLPPDLAAEARVTGRVVQMRCADAAGLELLLQRLRQGGVRVEDVELARTALEDVFLDIMGESAEGESA</sequence>
<evidence type="ECO:0000313" key="2">
    <source>
        <dbReference type="Proteomes" id="UP001364695"/>
    </source>
</evidence>
<dbReference type="Proteomes" id="UP001364695">
    <property type="component" value="Unassembled WGS sequence"/>
</dbReference>
<gene>
    <name evidence="1" type="ORF">RV045_04900</name>
</gene>
<reference evidence="1" key="1">
    <citation type="submission" date="2023-10" db="EMBL/GenBank/DDBJ databases">
        <title>Amphibacter perezi, gen. nov., sp. nov. a novel taxa of the family Comamonadaceae, class Betaproteobacteria isolated from the skin microbiota of Pelophylax perezi from different populations.</title>
        <authorList>
            <person name="Costa S."/>
            <person name="Proenca D.N."/>
            <person name="Lopes I."/>
            <person name="Morais P.V."/>
        </authorList>
    </citation>
    <scope>NUCLEOTIDE SEQUENCE</scope>
    <source>
        <strain evidence="1">SL12-8</strain>
    </source>
</reference>
<comment type="caution">
    <text evidence="1">The sequence shown here is derived from an EMBL/GenBank/DDBJ whole genome shotgun (WGS) entry which is preliminary data.</text>
</comment>
<keyword evidence="1" id="KW-0067">ATP-binding</keyword>
<keyword evidence="1" id="KW-0547">Nucleotide-binding</keyword>
<protein>
    <submittedName>
        <fullName evidence="1">ABC transporter ATP-binding protein</fullName>
    </submittedName>
</protein>
<proteinExistence type="predicted"/>
<dbReference type="EMBL" id="JAWDIE010000006">
    <property type="protein sequence ID" value="MEJ7137771.1"/>
    <property type="molecule type" value="Genomic_DNA"/>
</dbReference>
<organism evidence="1 2">
    <name type="scientific">Amphibiibacter pelophylacis</name>
    <dbReference type="NCBI Taxonomy" id="1799477"/>
    <lineage>
        <taxon>Bacteria</taxon>
        <taxon>Pseudomonadati</taxon>
        <taxon>Pseudomonadota</taxon>
        <taxon>Betaproteobacteria</taxon>
        <taxon>Burkholderiales</taxon>
        <taxon>Sphaerotilaceae</taxon>
        <taxon>Amphibiibacter</taxon>
    </lineage>
</organism>